<evidence type="ECO:0000259" key="19">
    <source>
        <dbReference type="PROSITE" id="PS50980"/>
    </source>
</evidence>
<dbReference type="Pfam" id="PF03255">
    <property type="entry name" value="ACCA"/>
    <property type="match status" value="1"/>
</dbReference>
<dbReference type="GO" id="GO:2001295">
    <property type="term" value="P:malonyl-CoA biosynthetic process"/>
    <property type="evidence" value="ECO:0007669"/>
    <property type="project" value="TreeGrafter"/>
</dbReference>
<evidence type="ECO:0000256" key="10">
    <source>
        <dbReference type="ARBA" id="ARBA00022741"/>
    </source>
</evidence>
<keyword evidence="14" id="KW-0443">Lipid metabolism</keyword>
<dbReference type="InterPro" id="IPR011762">
    <property type="entry name" value="COA_CT_N"/>
</dbReference>
<evidence type="ECO:0000259" key="20">
    <source>
        <dbReference type="PROSITE" id="PS50989"/>
    </source>
</evidence>
<dbReference type="PANTHER" id="PTHR42995:SF5">
    <property type="entry name" value="ACETYL-COENZYME A CARBOXYLASE CARBOXYL TRANSFERASE SUBUNIT BETA, CHLOROPLASTIC"/>
    <property type="match status" value="1"/>
</dbReference>
<evidence type="ECO:0000313" key="21">
    <source>
        <dbReference type="EMBL" id="MBB3090574.1"/>
    </source>
</evidence>
<sequence length="518" mass="53108">MGLTSAELIDLVLDPDTWTSWDTPPVHGELPEAYAADLARARERAGTDESVVTGEARIAGRRVAVVLSEFRFLAGSIGRASADRLIAAVERATQEGLPLLAGPASGGTRMQEGTPAFVQMVRIAEAVTRHKAAGLPYLVYLRHPTTGGVMASWGSLGHVTVAEPEALLGFLGPKVYEVLNGRPFPSGVQVAENLFAHGLVDGVVPPGELAGLVDRVLGILSLRPAEASGTSAEASRTSAEASASDASADGSDASAGAGDASAGAGDFSAIDTWNAITRSRRTDRPGARALLRIAASDVVPLNGTGQGERDPGLIIALARFGTAPCLVLAQDRREQAHQPLGPEGLREAQRGMKLATGLGLPVVTVIDTPGAALSPEAENGGIAGEIARTLGALVNVEAPTLSLMLGEGNGGGALAFLPADRVVAAQHAWLSPLPPEGASAIVYGDSDHAAEMAEAQRVLAVDLQQIGVVDRIVAETPDAADEPETFCRRVGTVLEDELLALLAAGPGAPAARAARYAG</sequence>
<evidence type="ECO:0000256" key="8">
    <source>
        <dbReference type="ARBA" id="ARBA00022516"/>
    </source>
</evidence>
<reference evidence="21 22" key="1">
    <citation type="submission" date="2020-08" db="EMBL/GenBank/DDBJ databases">
        <title>Genomic Encyclopedia of Type Strains, Phase III (KMG-III): the genomes of soil and plant-associated and newly described type strains.</title>
        <authorList>
            <person name="Whitman W."/>
        </authorList>
    </citation>
    <scope>NUCLEOTIDE SEQUENCE [LARGE SCALE GENOMIC DNA]</scope>
    <source>
        <strain evidence="21 22">CECT 3302</strain>
    </source>
</reference>
<evidence type="ECO:0000256" key="14">
    <source>
        <dbReference type="ARBA" id="ARBA00023098"/>
    </source>
</evidence>
<evidence type="ECO:0000256" key="16">
    <source>
        <dbReference type="ARBA" id="ARBA00025280"/>
    </source>
</evidence>
<gene>
    <name evidence="21" type="ORF">FHS12_003532</name>
</gene>
<dbReference type="PROSITE" id="PS50980">
    <property type="entry name" value="COA_CT_NTER"/>
    <property type="match status" value="1"/>
</dbReference>
<feature type="domain" description="CoA carboxyltransferase C-terminal" evidence="20">
    <location>
        <begin position="269"/>
        <end position="500"/>
    </location>
</feature>
<evidence type="ECO:0000256" key="15">
    <source>
        <dbReference type="ARBA" id="ARBA00023160"/>
    </source>
</evidence>
<evidence type="ECO:0000256" key="13">
    <source>
        <dbReference type="ARBA" id="ARBA00022840"/>
    </source>
</evidence>
<comment type="caution">
    <text evidence="21">The sequence shown here is derived from an EMBL/GenBank/DDBJ whole genome shotgun (WGS) entry which is preliminary data.</text>
</comment>
<evidence type="ECO:0000256" key="1">
    <source>
        <dbReference type="ARBA" id="ARBA00001947"/>
    </source>
</evidence>
<dbReference type="EC" id="2.1.3.15" evidence="6"/>
<feature type="domain" description="CoA carboxyltransferase N-terminal" evidence="19">
    <location>
        <begin position="1"/>
        <end position="235"/>
    </location>
</feature>
<dbReference type="PRINTS" id="PR01070">
    <property type="entry name" value="ACCCTRFRASEB"/>
</dbReference>
<keyword evidence="12" id="KW-0276">Fatty acid metabolism</keyword>
<evidence type="ECO:0000256" key="6">
    <source>
        <dbReference type="ARBA" id="ARBA00011883"/>
    </source>
</evidence>
<proteinExistence type="inferred from homology"/>
<dbReference type="InterPro" id="IPR011763">
    <property type="entry name" value="COA_CT_C"/>
</dbReference>
<keyword evidence="8" id="KW-0444">Lipid biosynthesis</keyword>
<evidence type="ECO:0000256" key="11">
    <source>
        <dbReference type="ARBA" id="ARBA00022771"/>
    </source>
</evidence>
<name>A0A7W5A705_9ACTN</name>
<keyword evidence="11" id="KW-0479">Metal-binding</keyword>
<evidence type="ECO:0000256" key="2">
    <source>
        <dbReference type="ARBA" id="ARBA00004496"/>
    </source>
</evidence>
<keyword evidence="22" id="KW-1185">Reference proteome</keyword>
<comment type="subunit">
    <text evidence="5">Acetyl-CoA carboxylase is a heterotetramer composed of biotin carboxyl carrier protein (AccB), biotin carboxylase (AccC) and two subunits of ACCase subunit beta/alpha.</text>
</comment>
<comment type="similarity">
    <text evidence="3">In the C-terminal section; belongs to the AccA family.</text>
</comment>
<evidence type="ECO:0000256" key="5">
    <source>
        <dbReference type="ARBA" id="ARBA00011664"/>
    </source>
</evidence>
<keyword evidence="11" id="KW-0863">Zinc-finger</keyword>
<evidence type="ECO:0000256" key="7">
    <source>
        <dbReference type="ARBA" id="ARBA00018312"/>
    </source>
</evidence>
<keyword evidence="15" id="KW-0275">Fatty acid biosynthesis</keyword>
<dbReference type="RefSeq" id="WP_183547608.1">
    <property type="nucleotide sequence ID" value="NZ_BMQT01000005.1"/>
</dbReference>
<dbReference type="GO" id="GO:0009317">
    <property type="term" value="C:acetyl-CoA carboxylase complex"/>
    <property type="evidence" value="ECO:0007669"/>
    <property type="project" value="InterPro"/>
</dbReference>
<dbReference type="GO" id="GO:0006633">
    <property type="term" value="P:fatty acid biosynthetic process"/>
    <property type="evidence" value="ECO:0007669"/>
    <property type="project" value="UniProtKB-KW"/>
</dbReference>
<evidence type="ECO:0000256" key="12">
    <source>
        <dbReference type="ARBA" id="ARBA00022832"/>
    </source>
</evidence>
<comment type="catalytic activity">
    <reaction evidence="17">
        <text>N(6)-carboxybiotinyl-L-lysyl-[protein] + acetyl-CoA = N(6)-biotinyl-L-lysyl-[protein] + malonyl-CoA</text>
        <dbReference type="Rhea" id="RHEA:54728"/>
        <dbReference type="Rhea" id="RHEA-COMP:10505"/>
        <dbReference type="Rhea" id="RHEA-COMP:10506"/>
        <dbReference type="ChEBI" id="CHEBI:57288"/>
        <dbReference type="ChEBI" id="CHEBI:57384"/>
        <dbReference type="ChEBI" id="CHEBI:83144"/>
        <dbReference type="ChEBI" id="CHEBI:83145"/>
        <dbReference type="EC" id="2.1.3.15"/>
    </reaction>
</comment>
<dbReference type="Gene3D" id="3.90.226.10">
    <property type="entry name" value="2-enoyl-CoA Hydratase, Chain A, domain 1"/>
    <property type="match status" value="2"/>
</dbReference>
<comment type="cofactor">
    <cofactor evidence="1">
        <name>Zn(2+)</name>
        <dbReference type="ChEBI" id="CHEBI:29105"/>
    </cofactor>
</comment>
<feature type="region of interest" description="Disordered" evidence="18">
    <location>
        <begin position="229"/>
        <end position="262"/>
    </location>
</feature>
<evidence type="ECO:0000256" key="18">
    <source>
        <dbReference type="SAM" id="MobiDB-lite"/>
    </source>
</evidence>
<keyword evidence="11" id="KW-0862">Zinc</keyword>
<comment type="similarity">
    <text evidence="4">In the N-terminal section; belongs to the AccD/PCCB family.</text>
</comment>
<dbReference type="GO" id="GO:0016743">
    <property type="term" value="F:carboxyl- or carbamoyltransferase activity"/>
    <property type="evidence" value="ECO:0007669"/>
    <property type="project" value="InterPro"/>
</dbReference>
<dbReference type="PANTHER" id="PTHR42995">
    <property type="entry name" value="ACETYL-COENZYME A CARBOXYLASE CARBOXYL TRANSFERASE SUBUNIT BETA, CHLOROPLASTIC"/>
    <property type="match status" value="1"/>
</dbReference>
<keyword evidence="21" id="KW-0436">Ligase</keyword>
<comment type="subcellular location">
    <subcellularLocation>
        <location evidence="2">Cytoplasm</location>
    </subcellularLocation>
</comment>
<accession>A0A7W5A705</accession>
<keyword evidence="10" id="KW-0547">Nucleotide-binding</keyword>
<evidence type="ECO:0000256" key="17">
    <source>
        <dbReference type="ARBA" id="ARBA00049152"/>
    </source>
</evidence>
<dbReference type="Pfam" id="PF01039">
    <property type="entry name" value="Carboxyl_trans"/>
    <property type="match status" value="1"/>
</dbReference>
<dbReference type="GO" id="GO:0008270">
    <property type="term" value="F:zinc ion binding"/>
    <property type="evidence" value="ECO:0007669"/>
    <property type="project" value="UniProtKB-KW"/>
</dbReference>
<dbReference type="InterPro" id="IPR000438">
    <property type="entry name" value="Acetyl_CoA_COase_Trfase_b_su"/>
</dbReference>
<keyword evidence="9 21" id="KW-0808">Transferase</keyword>
<dbReference type="PROSITE" id="PS50989">
    <property type="entry name" value="COA_CT_CTER"/>
    <property type="match status" value="1"/>
</dbReference>
<evidence type="ECO:0000256" key="9">
    <source>
        <dbReference type="ARBA" id="ARBA00022679"/>
    </source>
</evidence>
<evidence type="ECO:0000313" key="22">
    <source>
        <dbReference type="Proteomes" id="UP000577707"/>
    </source>
</evidence>
<evidence type="ECO:0000256" key="4">
    <source>
        <dbReference type="ARBA" id="ARBA00010284"/>
    </source>
</evidence>
<dbReference type="GO" id="GO:0005524">
    <property type="term" value="F:ATP binding"/>
    <property type="evidence" value="ECO:0007669"/>
    <property type="project" value="UniProtKB-KW"/>
</dbReference>
<dbReference type="InterPro" id="IPR001095">
    <property type="entry name" value="Acetyl_CoA_COase_a_su"/>
</dbReference>
<keyword evidence="13" id="KW-0067">ATP-binding</keyword>
<dbReference type="SUPFAM" id="SSF52096">
    <property type="entry name" value="ClpP/crotonase"/>
    <property type="match status" value="2"/>
</dbReference>
<evidence type="ECO:0000256" key="3">
    <source>
        <dbReference type="ARBA" id="ARBA00006276"/>
    </source>
</evidence>
<dbReference type="Proteomes" id="UP000577707">
    <property type="component" value="Unassembled WGS sequence"/>
</dbReference>
<dbReference type="AlphaFoldDB" id="A0A7W5A705"/>
<dbReference type="EMBL" id="JACHXG010000007">
    <property type="protein sequence ID" value="MBB3090574.1"/>
    <property type="molecule type" value="Genomic_DNA"/>
</dbReference>
<organism evidence="21 22">
    <name type="scientific">Nocardioides albus</name>
    <dbReference type="NCBI Taxonomy" id="1841"/>
    <lineage>
        <taxon>Bacteria</taxon>
        <taxon>Bacillati</taxon>
        <taxon>Actinomycetota</taxon>
        <taxon>Actinomycetes</taxon>
        <taxon>Propionibacteriales</taxon>
        <taxon>Nocardioidaceae</taxon>
        <taxon>Nocardioides</taxon>
    </lineage>
</organism>
<dbReference type="InterPro" id="IPR034733">
    <property type="entry name" value="AcCoA_carboxyl_beta"/>
</dbReference>
<dbReference type="GO" id="GO:0003989">
    <property type="term" value="F:acetyl-CoA carboxylase activity"/>
    <property type="evidence" value="ECO:0007669"/>
    <property type="project" value="InterPro"/>
</dbReference>
<comment type="function">
    <text evidence="16">Component of the acetyl coenzyme A carboxylase (ACC) complex. Biotin carboxylase (BC) catalyzes the carboxylation of biotin on its carrier protein (BCCP) and then the CO(2) group is transferred by the transcarboxylase to acetyl-CoA to form malonyl-CoA.</text>
</comment>
<protein>
    <recommendedName>
        <fullName evidence="7">Acetyl-coenzyme A carboxylase carboxyl transferase subunits beta/alpha</fullName>
        <ecNumber evidence="6">2.1.3.15</ecNumber>
    </recommendedName>
</protein>
<dbReference type="InterPro" id="IPR029045">
    <property type="entry name" value="ClpP/crotonase-like_dom_sf"/>
</dbReference>